<reference evidence="6 7" key="1">
    <citation type="journal article" date="2024" name="Genome Biol. Evol.">
        <title>Chromosome-level genome assembly of the viviparous eelpout Zoarces viviparus.</title>
        <authorList>
            <person name="Fuhrmann N."/>
            <person name="Brasseur M.V."/>
            <person name="Bakowski C.E."/>
            <person name="Podsiadlowski L."/>
            <person name="Prost S."/>
            <person name="Krehenwinkel H."/>
            <person name="Mayer C."/>
        </authorList>
    </citation>
    <scope>NUCLEOTIDE SEQUENCE [LARGE SCALE GENOMIC DNA]</scope>
    <source>
        <strain evidence="6">NO-MEL_2022_Ind0_liver</strain>
    </source>
</reference>
<comment type="caution">
    <text evidence="6">The sequence shown here is derived from an EMBL/GenBank/DDBJ whole genome shotgun (WGS) entry which is preliminary data.</text>
</comment>
<evidence type="ECO:0000256" key="4">
    <source>
        <dbReference type="ARBA" id="ARBA00023242"/>
    </source>
</evidence>
<evidence type="ECO:0000256" key="1">
    <source>
        <dbReference type="ARBA" id="ARBA00004123"/>
    </source>
</evidence>
<dbReference type="InterPro" id="IPR011520">
    <property type="entry name" value="Vg_fam"/>
</dbReference>
<sequence length="189" mass="20809">MEERNGSPMAVKVEEHSRCVILTYFQGDINSMVDAHFNRALSKVCKAKAPAAKIKKIRKTIKLEESNPCQGSAVDCYSESQVPPPERLLNFSPAEGSWHSFAARAAEGPGLQSIAYPLSSNGLSHPGEQYATSLLNLLHNDRVEIGPSMASSSKQGLQWTVPQGFRDSVDPSAGFEPGRRLDKKDLYWY</sequence>
<name>A0AAW1E7I8_ZOAVI</name>
<dbReference type="Pfam" id="PF07545">
    <property type="entry name" value="Vg_Tdu"/>
    <property type="match status" value="1"/>
</dbReference>
<proteinExistence type="inferred from homology"/>
<dbReference type="GO" id="GO:0006355">
    <property type="term" value="P:regulation of DNA-templated transcription"/>
    <property type="evidence" value="ECO:0007669"/>
    <property type="project" value="InterPro"/>
</dbReference>
<dbReference type="PANTHER" id="PTHR15950:SF22">
    <property type="entry name" value="VESTIGIAL LIKE 2B"/>
    <property type="match status" value="1"/>
</dbReference>
<accession>A0AAW1E7I8</accession>
<protein>
    <recommendedName>
        <fullName evidence="8">Transcription cofactor vestigial-like protein 1</fullName>
    </recommendedName>
</protein>
<evidence type="ECO:0000313" key="6">
    <source>
        <dbReference type="EMBL" id="KAK9518260.1"/>
    </source>
</evidence>
<keyword evidence="2" id="KW-0805">Transcription regulation</keyword>
<evidence type="ECO:0000313" key="7">
    <source>
        <dbReference type="Proteomes" id="UP001488805"/>
    </source>
</evidence>
<evidence type="ECO:0000256" key="2">
    <source>
        <dbReference type="ARBA" id="ARBA00023015"/>
    </source>
</evidence>
<keyword evidence="7" id="KW-1185">Reference proteome</keyword>
<organism evidence="6 7">
    <name type="scientific">Zoarces viviparus</name>
    <name type="common">Viviparous eelpout</name>
    <name type="synonym">Blennius viviparus</name>
    <dbReference type="NCBI Taxonomy" id="48416"/>
    <lineage>
        <taxon>Eukaryota</taxon>
        <taxon>Metazoa</taxon>
        <taxon>Chordata</taxon>
        <taxon>Craniata</taxon>
        <taxon>Vertebrata</taxon>
        <taxon>Euteleostomi</taxon>
        <taxon>Actinopterygii</taxon>
        <taxon>Neopterygii</taxon>
        <taxon>Teleostei</taxon>
        <taxon>Neoteleostei</taxon>
        <taxon>Acanthomorphata</taxon>
        <taxon>Eupercaria</taxon>
        <taxon>Perciformes</taxon>
        <taxon>Cottioidei</taxon>
        <taxon>Zoarcales</taxon>
        <taxon>Zoarcidae</taxon>
        <taxon>Zoarcinae</taxon>
        <taxon>Zoarces</taxon>
    </lineage>
</organism>
<comment type="similarity">
    <text evidence="5">Belongs to the vestigial family.</text>
</comment>
<comment type="subcellular location">
    <subcellularLocation>
        <location evidence="1">Nucleus</location>
    </subcellularLocation>
</comment>
<dbReference type="Proteomes" id="UP001488805">
    <property type="component" value="Unassembled WGS sequence"/>
</dbReference>
<dbReference type="AlphaFoldDB" id="A0AAW1E7I8"/>
<evidence type="ECO:0008006" key="8">
    <source>
        <dbReference type="Google" id="ProtNLM"/>
    </source>
</evidence>
<evidence type="ECO:0000256" key="3">
    <source>
        <dbReference type="ARBA" id="ARBA00023163"/>
    </source>
</evidence>
<keyword evidence="3" id="KW-0804">Transcription</keyword>
<evidence type="ECO:0000256" key="5">
    <source>
        <dbReference type="ARBA" id="ARBA00025784"/>
    </source>
</evidence>
<gene>
    <name evidence="6" type="ORF">VZT92_023571</name>
</gene>
<keyword evidence="4" id="KW-0539">Nucleus</keyword>
<dbReference type="GO" id="GO:0005634">
    <property type="term" value="C:nucleus"/>
    <property type="evidence" value="ECO:0007669"/>
    <property type="project" value="UniProtKB-SubCell"/>
</dbReference>
<dbReference type="EMBL" id="JBCEZU010000538">
    <property type="protein sequence ID" value="KAK9518260.1"/>
    <property type="molecule type" value="Genomic_DNA"/>
</dbReference>
<dbReference type="PANTHER" id="PTHR15950">
    <property type="entry name" value="TRANSCRIPTION COFACTOR VESTIGIAL-LIKE PROTEIN"/>
    <property type="match status" value="1"/>
</dbReference>